<keyword evidence="6" id="KW-0378">Hydrolase</keyword>
<comment type="similarity">
    <text evidence="10">Belongs to the peptidase M15 family.</text>
</comment>
<name>A0A249DWI7_9ENTR</name>
<dbReference type="GO" id="GO:0006508">
    <property type="term" value="P:proteolysis"/>
    <property type="evidence" value="ECO:0007669"/>
    <property type="project" value="UniProtKB-KW"/>
</dbReference>
<evidence type="ECO:0000256" key="3">
    <source>
        <dbReference type="ARBA" id="ARBA00022670"/>
    </source>
</evidence>
<gene>
    <name evidence="12" type="ORF">BA171_00715</name>
</gene>
<dbReference type="GO" id="GO:0046872">
    <property type="term" value="F:metal ion binding"/>
    <property type="evidence" value="ECO:0007669"/>
    <property type="project" value="UniProtKB-KW"/>
</dbReference>
<keyword evidence="7" id="KW-0862">Zinc</keyword>
<dbReference type="Proteomes" id="UP000216438">
    <property type="component" value="Chromosome"/>
</dbReference>
<dbReference type="RefSeq" id="WP_016857227.1">
    <property type="nucleotide sequence ID" value="NZ_CP016303.1"/>
</dbReference>
<accession>A0A249DWI7</accession>
<comment type="pathway">
    <text evidence="2">Cell wall biogenesis; cell wall polysaccharide biosynthesis.</text>
</comment>
<sequence length="185" mass="21217">MDKIDMHRRKWFILGGAFLGSALLSPLGLAASSPKPRILQINHTHTGEFIKTEFFDGRKYNKKGLSRLNYIFRDFRANKLKSIDYQLFNQLYRLQNLLGTSKPIQLISGYRTKKTNNSLRKSSSAVAINSFHTLGRAVDFYIEGIPLNKIYRAALRMRAGGVGYYPKSHFIHIDTGPVRNWSSYQ</sequence>
<dbReference type="EMBL" id="CP016303">
    <property type="protein sequence ID" value="ASX25729.1"/>
    <property type="molecule type" value="Genomic_DNA"/>
</dbReference>
<keyword evidence="9" id="KW-0961">Cell wall biogenesis/degradation</keyword>
<reference evidence="12 13" key="2">
    <citation type="submission" date="2017-09" db="EMBL/GenBank/DDBJ databases">
        <title>The genome of whitefly Bemisia tabaci, a global crop pest, provides novel insights into virus transmission, host adaptation and insecticide resistance.</title>
        <authorList>
            <person name="Kaur N."/>
            <person name="Kliot A."/>
            <person name="Pinheiro P.V."/>
            <person name="Luan J."/>
            <person name="Zheng Y."/>
            <person name="Liu W."/>
            <person name="Sun H."/>
            <person name="Yang X."/>
            <person name="Xu Y."/>
            <person name="Luo Y."/>
            <person name="Kruse A."/>
            <person name="Fisher T.W."/>
            <person name="Nelson D.R."/>
            <person name="Elimelech M."/>
            <person name="MacCoss M."/>
            <person name="Johnson R."/>
            <person name="Cohen E."/>
            <person name="Hunter W.B."/>
            <person name="Brown J.K."/>
            <person name="Jander G."/>
            <person name="Cilia M."/>
            <person name="Douglas A.E."/>
            <person name="Ghanim M."/>
            <person name="Simmons A.M."/>
            <person name="Wintermantel W.M."/>
            <person name="Ling K.-S."/>
            <person name="Fei Z."/>
        </authorList>
    </citation>
    <scope>NUCLEOTIDE SEQUENCE [LARGE SCALE GENOMIC DNA]</scope>
    <source>
        <strain evidence="12 13">MEAM1</strain>
    </source>
</reference>
<evidence type="ECO:0000256" key="8">
    <source>
        <dbReference type="ARBA" id="ARBA00023049"/>
    </source>
</evidence>
<organism evidence="12 13">
    <name type="scientific">Candidatus Hamiltonella defensa</name>
    <name type="common">Bemisia tabaci</name>
    <dbReference type="NCBI Taxonomy" id="672795"/>
    <lineage>
        <taxon>Bacteria</taxon>
        <taxon>Pseudomonadati</taxon>
        <taxon>Pseudomonadota</taxon>
        <taxon>Gammaproteobacteria</taxon>
        <taxon>Enterobacterales</taxon>
        <taxon>Enterobacteriaceae</taxon>
        <taxon>aphid secondary symbionts</taxon>
        <taxon>Candidatus Williamhamiltonella</taxon>
    </lineage>
</organism>
<evidence type="ECO:0000256" key="2">
    <source>
        <dbReference type="ARBA" id="ARBA00004776"/>
    </source>
</evidence>
<dbReference type="PANTHER" id="PTHR37425">
    <property type="match status" value="1"/>
</dbReference>
<dbReference type="GO" id="GO:0008237">
    <property type="term" value="F:metallopeptidase activity"/>
    <property type="evidence" value="ECO:0007669"/>
    <property type="project" value="UniProtKB-KW"/>
</dbReference>
<dbReference type="SUPFAM" id="SSF55166">
    <property type="entry name" value="Hedgehog/DD-peptidase"/>
    <property type="match status" value="1"/>
</dbReference>
<dbReference type="CDD" id="cd14844">
    <property type="entry name" value="Zn-DD-carboxypeptidase_like"/>
    <property type="match status" value="1"/>
</dbReference>
<evidence type="ECO:0000256" key="11">
    <source>
        <dbReference type="ARBA" id="ARBA00093666"/>
    </source>
</evidence>
<keyword evidence="4" id="KW-0479">Metal-binding</keyword>
<dbReference type="InterPro" id="IPR010275">
    <property type="entry name" value="MepK"/>
</dbReference>
<dbReference type="GO" id="GO:0071555">
    <property type="term" value="P:cell wall organization"/>
    <property type="evidence" value="ECO:0007669"/>
    <property type="project" value="UniProtKB-KW"/>
</dbReference>
<evidence type="ECO:0000256" key="5">
    <source>
        <dbReference type="ARBA" id="ARBA00022729"/>
    </source>
</evidence>
<reference evidence="13" key="1">
    <citation type="submission" date="2016-06" db="EMBL/GenBank/DDBJ databases">
        <authorList>
            <person name="Chen W."/>
            <person name="Hasegawa D.K."/>
        </authorList>
    </citation>
    <scope>NUCLEOTIDE SEQUENCE [LARGE SCALE GENOMIC DNA]</scope>
    <source>
        <strain evidence="13">MEAM1</strain>
    </source>
</reference>
<dbReference type="AlphaFoldDB" id="A0A249DWI7"/>
<evidence type="ECO:0000256" key="4">
    <source>
        <dbReference type="ARBA" id="ARBA00022723"/>
    </source>
</evidence>
<comment type="cofactor">
    <cofactor evidence="1">
        <name>Zn(2+)</name>
        <dbReference type="ChEBI" id="CHEBI:29105"/>
    </cofactor>
</comment>
<evidence type="ECO:0000256" key="10">
    <source>
        <dbReference type="ARBA" id="ARBA00093448"/>
    </source>
</evidence>
<evidence type="ECO:0000256" key="6">
    <source>
        <dbReference type="ARBA" id="ARBA00022801"/>
    </source>
</evidence>
<dbReference type="PANTHER" id="PTHR37425:SF1">
    <property type="entry name" value="OUTER MEMBRANE PROTEIN"/>
    <property type="match status" value="1"/>
</dbReference>
<evidence type="ECO:0000313" key="13">
    <source>
        <dbReference type="Proteomes" id="UP000216438"/>
    </source>
</evidence>
<evidence type="ECO:0000256" key="9">
    <source>
        <dbReference type="ARBA" id="ARBA00023316"/>
    </source>
</evidence>
<proteinExistence type="inferred from homology"/>
<dbReference type="Gene3D" id="3.30.1380.10">
    <property type="match status" value="1"/>
</dbReference>
<evidence type="ECO:0000256" key="1">
    <source>
        <dbReference type="ARBA" id="ARBA00001947"/>
    </source>
</evidence>
<dbReference type="InterPro" id="IPR009045">
    <property type="entry name" value="Zn_M74/Hedgehog-like"/>
</dbReference>
<dbReference type="OrthoDB" id="9782994at2"/>
<evidence type="ECO:0000256" key="7">
    <source>
        <dbReference type="ARBA" id="ARBA00022833"/>
    </source>
</evidence>
<keyword evidence="3" id="KW-0645">Protease</keyword>
<protein>
    <recommendedName>
        <fullName evidence="11">Murein endopeptidase K</fullName>
    </recommendedName>
</protein>
<keyword evidence="8" id="KW-0482">Metalloprotease</keyword>
<dbReference type="Pfam" id="PF05951">
    <property type="entry name" value="Peptidase_M15_2"/>
    <property type="match status" value="1"/>
</dbReference>
<keyword evidence="5" id="KW-0732">Signal</keyword>
<evidence type="ECO:0000313" key="12">
    <source>
        <dbReference type="EMBL" id="ASX25729.1"/>
    </source>
</evidence>